<gene>
    <name evidence="4" type="ORF">DOTSEDRAFT_69053</name>
</gene>
<feature type="compositionally biased region" description="Polar residues" evidence="1">
    <location>
        <begin position="386"/>
        <end position="395"/>
    </location>
</feature>
<name>N1Q3W4_DOTSN</name>
<keyword evidence="2" id="KW-0812">Transmembrane</keyword>
<proteinExistence type="predicted"/>
<reference evidence="5" key="1">
    <citation type="journal article" date="2012" name="PLoS Genet.">
        <title>The genomes of the fungal plant pathogens Cladosporium fulvum and Dothistroma septosporum reveal adaptation to different hosts and lifestyles but also signatures of common ancestry.</title>
        <authorList>
            <person name="de Wit P.J.G.M."/>
            <person name="van der Burgt A."/>
            <person name="Oekmen B."/>
            <person name="Stergiopoulos I."/>
            <person name="Abd-Elsalam K.A."/>
            <person name="Aerts A.L."/>
            <person name="Bahkali A.H."/>
            <person name="Beenen H.G."/>
            <person name="Chettri P."/>
            <person name="Cox M.P."/>
            <person name="Datema E."/>
            <person name="de Vries R.P."/>
            <person name="Dhillon B."/>
            <person name="Ganley A.R."/>
            <person name="Griffiths S.A."/>
            <person name="Guo Y."/>
            <person name="Hamelin R.C."/>
            <person name="Henrissat B."/>
            <person name="Kabir M.S."/>
            <person name="Jashni M.K."/>
            <person name="Kema G."/>
            <person name="Klaubauf S."/>
            <person name="Lapidus A."/>
            <person name="Levasseur A."/>
            <person name="Lindquist E."/>
            <person name="Mehrabi R."/>
            <person name="Ohm R.A."/>
            <person name="Owen T.J."/>
            <person name="Salamov A."/>
            <person name="Schwelm A."/>
            <person name="Schijlen E."/>
            <person name="Sun H."/>
            <person name="van den Burg H.A."/>
            <person name="van Ham R.C.H.J."/>
            <person name="Zhang S."/>
            <person name="Goodwin S.B."/>
            <person name="Grigoriev I.V."/>
            <person name="Collemare J."/>
            <person name="Bradshaw R.E."/>
        </authorList>
    </citation>
    <scope>NUCLEOTIDE SEQUENCE [LARGE SCALE GENOMIC DNA]</scope>
    <source>
        <strain evidence="5">NZE10 / CBS 128990</strain>
    </source>
</reference>
<dbReference type="HOGENOM" id="CLU_485728_0_0_1"/>
<dbReference type="Proteomes" id="UP000016933">
    <property type="component" value="Unassembled WGS sequence"/>
</dbReference>
<evidence type="ECO:0000256" key="3">
    <source>
        <dbReference type="SAM" id="SignalP"/>
    </source>
</evidence>
<keyword evidence="3" id="KW-0732">Signal</keyword>
<dbReference type="eggNOG" id="ENOG502RNRK">
    <property type="taxonomic scope" value="Eukaryota"/>
</dbReference>
<reference evidence="4 5" key="2">
    <citation type="journal article" date="2012" name="PLoS Pathog.">
        <title>Diverse lifestyles and strategies of plant pathogenesis encoded in the genomes of eighteen Dothideomycetes fungi.</title>
        <authorList>
            <person name="Ohm R.A."/>
            <person name="Feau N."/>
            <person name="Henrissat B."/>
            <person name="Schoch C.L."/>
            <person name="Horwitz B.A."/>
            <person name="Barry K.W."/>
            <person name="Condon B.J."/>
            <person name="Copeland A.C."/>
            <person name="Dhillon B."/>
            <person name="Glaser F."/>
            <person name="Hesse C.N."/>
            <person name="Kosti I."/>
            <person name="LaButti K."/>
            <person name="Lindquist E.A."/>
            <person name="Lucas S."/>
            <person name="Salamov A.A."/>
            <person name="Bradshaw R.E."/>
            <person name="Ciuffetti L."/>
            <person name="Hamelin R.C."/>
            <person name="Kema G.H.J."/>
            <person name="Lawrence C."/>
            <person name="Scott J.A."/>
            <person name="Spatafora J.W."/>
            <person name="Turgeon B.G."/>
            <person name="de Wit P.J.G.M."/>
            <person name="Zhong S."/>
            <person name="Goodwin S.B."/>
            <person name="Grigoriev I.V."/>
        </authorList>
    </citation>
    <scope>NUCLEOTIDE SEQUENCE [LARGE SCALE GENOMIC DNA]</scope>
    <source>
        <strain evidence="5">NZE10 / CBS 128990</strain>
    </source>
</reference>
<accession>N1Q3W4</accession>
<evidence type="ECO:0000256" key="2">
    <source>
        <dbReference type="SAM" id="Phobius"/>
    </source>
</evidence>
<feature type="compositionally biased region" description="Low complexity" evidence="1">
    <location>
        <begin position="124"/>
        <end position="166"/>
    </location>
</feature>
<keyword evidence="2" id="KW-1133">Transmembrane helix</keyword>
<feature type="compositionally biased region" description="Polar residues" evidence="1">
    <location>
        <begin position="477"/>
        <end position="487"/>
    </location>
</feature>
<feature type="region of interest" description="Disordered" evidence="1">
    <location>
        <begin position="472"/>
        <end position="561"/>
    </location>
</feature>
<feature type="compositionally biased region" description="Polar residues" evidence="1">
    <location>
        <begin position="107"/>
        <end position="123"/>
    </location>
</feature>
<keyword evidence="5" id="KW-1185">Reference proteome</keyword>
<evidence type="ECO:0000313" key="4">
    <source>
        <dbReference type="EMBL" id="EME50397.1"/>
    </source>
</evidence>
<feature type="region of interest" description="Disordered" evidence="1">
    <location>
        <begin position="107"/>
        <end position="180"/>
    </location>
</feature>
<evidence type="ECO:0000256" key="1">
    <source>
        <dbReference type="SAM" id="MobiDB-lite"/>
    </source>
</evidence>
<evidence type="ECO:0000313" key="5">
    <source>
        <dbReference type="Proteomes" id="UP000016933"/>
    </source>
</evidence>
<feature type="compositionally biased region" description="Basic and acidic residues" evidence="1">
    <location>
        <begin position="537"/>
        <end position="551"/>
    </location>
</feature>
<feature type="transmembrane region" description="Helical" evidence="2">
    <location>
        <begin position="186"/>
        <end position="210"/>
    </location>
</feature>
<organism evidence="4 5">
    <name type="scientific">Dothistroma septosporum (strain NZE10 / CBS 128990)</name>
    <name type="common">Red band needle blight fungus</name>
    <name type="synonym">Mycosphaerella pini</name>
    <dbReference type="NCBI Taxonomy" id="675120"/>
    <lineage>
        <taxon>Eukaryota</taxon>
        <taxon>Fungi</taxon>
        <taxon>Dikarya</taxon>
        <taxon>Ascomycota</taxon>
        <taxon>Pezizomycotina</taxon>
        <taxon>Dothideomycetes</taxon>
        <taxon>Dothideomycetidae</taxon>
        <taxon>Mycosphaerellales</taxon>
        <taxon>Mycosphaerellaceae</taxon>
        <taxon>Dothistroma</taxon>
    </lineage>
</organism>
<dbReference type="OMA" id="HSHIAHE"/>
<dbReference type="AlphaFoldDB" id="N1Q3W4"/>
<protein>
    <recommendedName>
        <fullName evidence="6">Mid2 domain-containing protein</fullName>
    </recommendedName>
</protein>
<feature type="chain" id="PRO_5004109301" description="Mid2 domain-containing protein" evidence="3">
    <location>
        <begin position="29"/>
        <end position="561"/>
    </location>
</feature>
<sequence length="561" mass="59748">MVFTYLRYLQLALLLCLSGLFTAQVAEAAGLNLGSGTQQQQSPIIYTAHAIPTDAAQADAQAEAAWTAALVVLSAYYDSTRDSKSAPASWPSTLAINGITLDIQSAQPTSKPSVATSQRTPVLTTTSPTSSISSTRSSSQTSRTSMSSTASSTTHTSTATHNPTATRSATPGNDGKDYSSDVDRRAAIIIGTSLIFIALTLMLFTIAMVFRRKNSTGSFFKSARYSVASTMAGALQGGADDRASHQLETPAAVAALDEANEKGIASDDDHDVDAACPAPMIARDSTIAPASASLASLTWSSRPSVERLRTKGLVSRGLWCERDPRLHHSHIAHELDATPVTPGDQPLLSRQPSFSSFDADDITPRPTPGPFHQHPDDERSMVVIHSPTTSSSGIQDSEPRDITTSSSSARGESRDAITPIVTPVASYRDRRPVGLTLPSATNRFRDQRLAPFVHYNDESPERVSPLYRDKVSPLYRGNTTSASPNYRGNNGNGGGAYSPSPTPSHRGRVSPIVHYPSFGELSGFDFGSDEGTPRPSAQHDADGDDGWRRGGDTAFGRYEMG</sequence>
<evidence type="ECO:0008006" key="6">
    <source>
        <dbReference type="Google" id="ProtNLM"/>
    </source>
</evidence>
<keyword evidence="2" id="KW-0472">Membrane</keyword>
<dbReference type="EMBL" id="KB446535">
    <property type="protein sequence ID" value="EME50397.1"/>
    <property type="molecule type" value="Genomic_DNA"/>
</dbReference>
<feature type="signal peptide" evidence="3">
    <location>
        <begin position="1"/>
        <end position="28"/>
    </location>
</feature>
<feature type="region of interest" description="Disordered" evidence="1">
    <location>
        <begin position="331"/>
        <end position="415"/>
    </location>
</feature>
<dbReference type="OrthoDB" id="3650517at2759"/>